<reference evidence="3" key="2">
    <citation type="submission" date="2025-08" db="UniProtKB">
        <authorList>
            <consortium name="Ensembl"/>
        </authorList>
    </citation>
    <scope>IDENTIFICATION</scope>
</reference>
<proteinExistence type="predicted"/>
<feature type="compositionally biased region" description="Low complexity" evidence="1">
    <location>
        <begin position="65"/>
        <end position="76"/>
    </location>
</feature>
<dbReference type="PANTHER" id="PTHR11472:SF41">
    <property type="entry name" value="ATP-DEPENDENT DNA HELICASE DDX11-RELATED"/>
    <property type="match status" value="1"/>
</dbReference>
<keyword evidence="4" id="KW-1185">Reference proteome</keyword>
<dbReference type="Proteomes" id="UP000694547">
    <property type="component" value="Chromosome 13"/>
</dbReference>
<dbReference type="Gene3D" id="3.40.50.300">
    <property type="entry name" value="P-loop containing nucleotide triphosphate hydrolases"/>
    <property type="match status" value="1"/>
</dbReference>
<dbReference type="Pfam" id="PF06733">
    <property type="entry name" value="DEAD_2"/>
    <property type="match status" value="1"/>
</dbReference>
<protein>
    <recommendedName>
        <fullName evidence="2">Helicase-like DEXD box c2 type domain-containing protein</fullName>
    </recommendedName>
</protein>
<accession>A0A8C8U5P4</accession>
<dbReference type="SMART" id="SM00488">
    <property type="entry name" value="DEXDc2"/>
    <property type="match status" value="1"/>
</dbReference>
<dbReference type="InterPro" id="IPR006554">
    <property type="entry name" value="Helicase-like_DEXD_c2"/>
</dbReference>
<dbReference type="InterPro" id="IPR010614">
    <property type="entry name" value="RAD3-like_helicase_DEAD"/>
</dbReference>
<dbReference type="AlphaFoldDB" id="A0A8C8U5P4"/>
<evidence type="ECO:0000313" key="3">
    <source>
        <dbReference type="Ensembl" id="ENSPEMP00000030049.1"/>
    </source>
</evidence>
<feature type="domain" description="Helicase-like DEXD box c2 type" evidence="2">
    <location>
        <begin position="8"/>
        <end position="286"/>
    </location>
</feature>
<dbReference type="Ensembl" id="ENSPEMT00000036209.1">
    <property type="protein sequence ID" value="ENSPEMP00000030049.1"/>
    <property type="gene ID" value="ENSPEMG00000010573.2"/>
</dbReference>
<reference evidence="3" key="3">
    <citation type="submission" date="2025-09" db="UniProtKB">
        <authorList>
            <consortium name="Ensembl"/>
        </authorList>
    </citation>
    <scope>IDENTIFICATION</scope>
</reference>
<organism evidence="3 4">
    <name type="scientific">Peromyscus maniculatus bairdii</name>
    <name type="common">Prairie deer mouse</name>
    <dbReference type="NCBI Taxonomy" id="230844"/>
    <lineage>
        <taxon>Eukaryota</taxon>
        <taxon>Metazoa</taxon>
        <taxon>Chordata</taxon>
        <taxon>Craniata</taxon>
        <taxon>Vertebrata</taxon>
        <taxon>Euteleostomi</taxon>
        <taxon>Mammalia</taxon>
        <taxon>Eutheria</taxon>
        <taxon>Euarchontoglires</taxon>
        <taxon>Glires</taxon>
        <taxon>Rodentia</taxon>
        <taxon>Myomorpha</taxon>
        <taxon>Muroidea</taxon>
        <taxon>Cricetidae</taxon>
        <taxon>Neotominae</taxon>
        <taxon>Peromyscus</taxon>
    </lineage>
</organism>
<dbReference type="GO" id="GO:0005524">
    <property type="term" value="F:ATP binding"/>
    <property type="evidence" value="ECO:0007669"/>
    <property type="project" value="InterPro"/>
</dbReference>
<dbReference type="GO" id="GO:0034085">
    <property type="term" value="P:establishment of sister chromatid cohesion"/>
    <property type="evidence" value="ECO:0007669"/>
    <property type="project" value="TreeGrafter"/>
</dbReference>
<dbReference type="GO" id="GO:0003678">
    <property type="term" value="F:DNA helicase activity"/>
    <property type="evidence" value="ECO:0007669"/>
    <property type="project" value="InterPro"/>
</dbReference>
<dbReference type="InterPro" id="IPR045028">
    <property type="entry name" value="DinG/Rad3-like"/>
</dbReference>
<evidence type="ECO:0000313" key="4">
    <source>
        <dbReference type="Proteomes" id="UP000694547"/>
    </source>
</evidence>
<dbReference type="InterPro" id="IPR027417">
    <property type="entry name" value="P-loop_NTPase"/>
</dbReference>
<evidence type="ECO:0000256" key="1">
    <source>
        <dbReference type="SAM" id="MobiDB-lite"/>
    </source>
</evidence>
<sequence length="293" mass="32518">RSTCLCLPSAGIKGVRHHSPTGSGKSLSLICGALSWLRDFEQKRLQAEARLLAPRTGPTCGGQNSLPSSSSCQEPSDTPRPGGEPDWVTEFGGSCDGVSLGALSLVRTLSGSQRGPPVLRLLFVVVPTQKKEEEETETLLRLSREMLAEGTGPDRLEQLECGEEELLLAEYESDEERRASGPLFEPLTLLCQIYYCSRTHSQLAQFIHEVRKSPFGKETRLVSLGSRQNLCVNEDVKKLGSVQLMNDRCVDMQRSRHEILSHAGTLDFSLCLCHRKILFLFWKILFFPLPCSE</sequence>
<dbReference type="PANTHER" id="PTHR11472">
    <property type="entry name" value="DNA REPAIR DEAD HELICASE RAD3/XP-D SUBFAMILY MEMBER"/>
    <property type="match status" value="1"/>
</dbReference>
<evidence type="ECO:0000259" key="2">
    <source>
        <dbReference type="SMART" id="SM00488"/>
    </source>
</evidence>
<feature type="region of interest" description="Disordered" evidence="1">
    <location>
        <begin position="54"/>
        <end position="88"/>
    </location>
</feature>
<dbReference type="GO" id="GO:0005634">
    <property type="term" value="C:nucleus"/>
    <property type="evidence" value="ECO:0007669"/>
    <property type="project" value="TreeGrafter"/>
</dbReference>
<dbReference type="GO" id="GO:0016818">
    <property type="term" value="F:hydrolase activity, acting on acid anhydrides, in phosphorus-containing anhydrides"/>
    <property type="evidence" value="ECO:0007669"/>
    <property type="project" value="InterPro"/>
</dbReference>
<name>A0A8C8U5P4_PERMB</name>
<dbReference type="GO" id="GO:0003677">
    <property type="term" value="F:DNA binding"/>
    <property type="evidence" value="ECO:0007669"/>
    <property type="project" value="InterPro"/>
</dbReference>
<dbReference type="GeneTree" id="ENSGT00950000182970"/>
<reference evidence="3 4" key="1">
    <citation type="submission" date="2018-10" db="EMBL/GenBank/DDBJ databases">
        <title>Improved assembly of the deer mouse Peromyscus maniculatus genome.</title>
        <authorList>
            <person name="Lassance J.-M."/>
            <person name="Hoekstra H.E."/>
        </authorList>
    </citation>
    <scope>NUCLEOTIDE SEQUENCE [LARGE SCALE GENOMIC DNA]</scope>
</reference>